<keyword evidence="2 7" id="KW-0812">Transmembrane</keyword>
<keyword evidence="7" id="KW-0106">Calcium</keyword>
<dbReference type="Pfam" id="PF03896">
    <property type="entry name" value="TRAP_alpha"/>
    <property type="match status" value="1"/>
</dbReference>
<keyword evidence="4 7" id="KW-0256">Endoplasmic reticulum</keyword>
<evidence type="ECO:0000256" key="1">
    <source>
        <dbReference type="ARBA" id="ARBA00004115"/>
    </source>
</evidence>
<proteinExistence type="inferred from homology"/>
<comment type="similarity">
    <text evidence="7">Belongs to the TRAP-alpha family.</text>
</comment>
<accession>A0A678TGY3</accession>
<evidence type="ECO:0000256" key="7">
    <source>
        <dbReference type="RuleBase" id="RU368074"/>
    </source>
</evidence>
<evidence type="ECO:0000256" key="6">
    <source>
        <dbReference type="ARBA" id="ARBA00023136"/>
    </source>
</evidence>
<feature type="transmembrane region" description="Helical" evidence="7">
    <location>
        <begin position="176"/>
        <end position="195"/>
    </location>
</feature>
<dbReference type="InterPro" id="IPR005595">
    <property type="entry name" value="TRAP_alpha"/>
</dbReference>
<comment type="domain">
    <text evidence="7">Shows a remarkable charge distribution with the N-terminus being highly negatively charged, and the cytoplasmic C-terminus positively charged.</text>
</comment>
<keyword evidence="3 7" id="KW-0732">Signal</keyword>
<feature type="signal peptide" evidence="8">
    <location>
        <begin position="1"/>
        <end position="25"/>
    </location>
</feature>
<evidence type="ECO:0000256" key="2">
    <source>
        <dbReference type="ARBA" id="ARBA00022692"/>
    </source>
</evidence>
<protein>
    <recommendedName>
        <fullName evidence="7">Translocon-associated protein subunit alpha</fullName>
        <shortName evidence="7">TRAP-alpha</shortName>
    </recommendedName>
    <alternativeName>
        <fullName evidence="7">Signal sequence receptor subunit alpha</fullName>
    </alternativeName>
</protein>
<comment type="subunit">
    <text evidence="7">Heterotetramer of TRAP-alpha, TRAP-beta, TRAP-delta and TRAP-gamma.</text>
</comment>
<name>A0A678TGY3_SACSP</name>
<evidence type="ECO:0000313" key="9">
    <source>
        <dbReference type="EMBL" id="AWA44749.1"/>
    </source>
</evidence>
<dbReference type="PANTHER" id="PTHR12924">
    <property type="entry name" value="TRANSLOCON-ASSOCIATED PROTEIN, ALPHA SUBUNIT"/>
    <property type="match status" value="1"/>
</dbReference>
<evidence type="ECO:0000256" key="3">
    <source>
        <dbReference type="ARBA" id="ARBA00022729"/>
    </source>
</evidence>
<dbReference type="EMBL" id="MH182514">
    <property type="protein sequence ID" value="AWA44749.1"/>
    <property type="molecule type" value="Genomic_DNA"/>
</dbReference>
<comment type="subcellular location">
    <subcellularLocation>
        <location evidence="1 7">Endoplasmic reticulum membrane</location>
        <topology evidence="1 7">Single-pass type I membrane protein</topology>
    </subcellularLocation>
</comment>
<reference evidence="9" key="1">
    <citation type="submission" date="2018-04" db="EMBL/GenBank/DDBJ databases">
        <title>Comparative Analysis of Homologous Sequences of Saccharum officinarum and Saccharum spontaneum Reveals Independent Polyploidization Events.</title>
        <authorList>
            <person name="Sharma A."/>
            <person name="Song J."/>
            <person name="Lin Q."/>
            <person name="Singh R."/>
            <person name="Ramos N."/>
            <person name="Wang K."/>
            <person name="Zhang J."/>
            <person name="Ming R."/>
            <person name="Yu Q."/>
        </authorList>
    </citation>
    <scope>NUCLEOTIDE SEQUENCE</scope>
</reference>
<keyword evidence="5 7" id="KW-1133">Transmembrane helix</keyword>
<comment type="function">
    <text evidence="7">TRAP proteins are part of a complex whose function is to bind calcium to the ER membrane and thereby regulate the retention of ER resident proteins. May be involved in the recycling of the translocation apparatus after completion of the translocation process or may function as a membrane-bound chaperone facilitating folding of translocated proteins.</text>
</comment>
<dbReference type="GO" id="GO:0005789">
    <property type="term" value="C:endoplasmic reticulum membrane"/>
    <property type="evidence" value="ECO:0007669"/>
    <property type="project" value="UniProtKB-SubCell"/>
</dbReference>
<feature type="chain" id="PRO_5025533366" description="Translocon-associated protein subunit alpha" evidence="8">
    <location>
        <begin position="26"/>
        <end position="241"/>
    </location>
</feature>
<evidence type="ECO:0000256" key="8">
    <source>
        <dbReference type="SAM" id="SignalP"/>
    </source>
</evidence>
<evidence type="ECO:0000256" key="5">
    <source>
        <dbReference type="ARBA" id="ARBA00022989"/>
    </source>
</evidence>
<dbReference type="AlphaFoldDB" id="A0A678TGY3"/>
<evidence type="ECO:0000256" key="4">
    <source>
        <dbReference type="ARBA" id="ARBA00022824"/>
    </source>
</evidence>
<sequence length="241" mass="25894">MATRVWLTALLLAFLLAASPFTARAARAESEEDAAAAEVVEGADLGIVGDDTQVSSDGPLSPAPGVETVVVFPKNAGKSESTLNVVAVHSTLHLPFDHSMYGQNLTVQNFFNASVPVSVQATFPYKFVVSKFLQPGAYDLVGYIVYEIDQHPYQNVFYNGTVEVVEAGGLLSVESVFLITLGIALLGLFGLWAYGQVQQLSKKTKKAPKVELGTGTTDANMDEWLEGTSFAQRSKSKKKQT</sequence>
<organism evidence="9">
    <name type="scientific">Saccharum spontaneum</name>
    <name type="common">Wild sugarcane</name>
    <dbReference type="NCBI Taxonomy" id="62335"/>
    <lineage>
        <taxon>Eukaryota</taxon>
        <taxon>Viridiplantae</taxon>
        <taxon>Streptophyta</taxon>
        <taxon>Embryophyta</taxon>
        <taxon>Tracheophyta</taxon>
        <taxon>Spermatophyta</taxon>
        <taxon>Magnoliopsida</taxon>
        <taxon>Liliopsida</taxon>
        <taxon>Poales</taxon>
        <taxon>Poaceae</taxon>
        <taxon>PACMAD clade</taxon>
        <taxon>Panicoideae</taxon>
        <taxon>Andropogonodae</taxon>
        <taxon>Andropogoneae</taxon>
        <taxon>Saccharinae</taxon>
        <taxon>Saccharum</taxon>
        <taxon>Saccharum officinarum species complex</taxon>
    </lineage>
</organism>
<dbReference type="PANTHER" id="PTHR12924:SF0">
    <property type="entry name" value="TRANSLOCON-ASSOCIATED PROTEIN SUBUNIT ALPHA"/>
    <property type="match status" value="1"/>
</dbReference>
<keyword evidence="6 7" id="KW-0472">Membrane</keyword>
<gene>
    <name evidence="9" type="ORF">SS91I14_000008</name>
</gene>